<gene>
    <name evidence="1" type="ORF">EJ05DRAFT_437168</name>
</gene>
<dbReference type="AlphaFoldDB" id="A0A6A6WCL9"/>
<dbReference type="EMBL" id="ML996569">
    <property type="protein sequence ID" value="KAF2759596.1"/>
    <property type="molecule type" value="Genomic_DNA"/>
</dbReference>
<dbReference type="InterPro" id="IPR008972">
    <property type="entry name" value="Cupredoxin"/>
</dbReference>
<organism evidence="1 2">
    <name type="scientific">Pseudovirgaria hyperparasitica</name>
    <dbReference type="NCBI Taxonomy" id="470096"/>
    <lineage>
        <taxon>Eukaryota</taxon>
        <taxon>Fungi</taxon>
        <taxon>Dikarya</taxon>
        <taxon>Ascomycota</taxon>
        <taxon>Pezizomycotina</taxon>
        <taxon>Dothideomycetes</taxon>
        <taxon>Dothideomycetes incertae sedis</taxon>
        <taxon>Acrospermales</taxon>
        <taxon>Acrospermaceae</taxon>
        <taxon>Pseudovirgaria</taxon>
    </lineage>
</organism>
<dbReference type="PANTHER" id="PTHR34883">
    <property type="entry name" value="SERINE-RICH PROTEIN, PUTATIVE-RELATED-RELATED"/>
    <property type="match status" value="1"/>
</dbReference>
<keyword evidence="2" id="KW-1185">Reference proteome</keyword>
<accession>A0A6A6WCL9</accession>
<dbReference type="GeneID" id="54482831"/>
<reference evidence="1" key="1">
    <citation type="journal article" date="2020" name="Stud. Mycol.">
        <title>101 Dothideomycetes genomes: a test case for predicting lifestyles and emergence of pathogens.</title>
        <authorList>
            <person name="Haridas S."/>
            <person name="Albert R."/>
            <person name="Binder M."/>
            <person name="Bloem J."/>
            <person name="Labutti K."/>
            <person name="Salamov A."/>
            <person name="Andreopoulos B."/>
            <person name="Baker S."/>
            <person name="Barry K."/>
            <person name="Bills G."/>
            <person name="Bluhm B."/>
            <person name="Cannon C."/>
            <person name="Castanera R."/>
            <person name="Culley D."/>
            <person name="Daum C."/>
            <person name="Ezra D."/>
            <person name="Gonzalez J."/>
            <person name="Henrissat B."/>
            <person name="Kuo A."/>
            <person name="Liang C."/>
            <person name="Lipzen A."/>
            <person name="Lutzoni F."/>
            <person name="Magnuson J."/>
            <person name="Mondo S."/>
            <person name="Nolan M."/>
            <person name="Ohm R."/>
            <person name="Pangilinan J."/>
            <person name="Park H.-J."/>
            <person name="Ramirez L."/>
            <person name="Alfaro M."/>
            <person name="Sun H."/>
            <person name="Tritt A."/>
            <person name="Yoshinaga Y."/>
            <person name="Zwiers L.-H."/>
            <person name="Turgeon B."/>
            <person name="Goodwin S."/>
            <person name="Spatafora J."/>
            <person name="Crous P."/>
            <person name="Grigoriev I."/>
        </authorList>
    </citation>
    <scope>NUCLEOTIDE SEQUENCE</scope>
    <source>
        <strain evidence="1">CBS 121739</strain>
    </source>
</reference>
<dbReference type="PANTHER" id="PTHR34883:SF4">
    <property type="entry name" value="CUPREDOXIN"/>
    <property type="match status" value="1"/>
</dbReference>
<evidence type="ECO:0008006" key="3">
    <source>
        <dbReference type="Google" id="ProtNLM"/>
    </source>
</evidence>
<dbReference type="Gene3D" id="2.60.40.420">
    <property type="entry name" value="Cupredoxins - blue copper proteins"/>
    <property type="match status" value="1"/>
</dbReference>
<dbReference type="RefSeq" id="XP_033602047.1">
    <property type="nucleotide sequence ID" value="XM_033741777.1"/>
</dbReference>
<dbReference type="SUPFAM" id="SSF49503">
    <property type="entry name" value="Cupredoxins"/>
    <property type="match status" value="1"/>
</dbReference>
<sequence length="246" mass="24611">MESPAPMAMVASEVAPPAGAMTHTVIVGGAKPAAEATGAPTPLLSYNPESVKANVGDVIDFQFMPKNHTVTQSTFGKPCVKMEGGADSGFMPNPDGKAGVSWKFTVPSTDPIWMYCKQKTGNHCGVGMVFAINPNDNTVDMAKAGGDKTFAAFKMAAIAQNGTAAMTGGLQATPTDAPAAPSTVTISAAGGQQTAGIAAQPSVIPGSGQAADGSSCSCSCLCGANSFPPQAAVNNFGGFAGMMSKP</sequence>
<dbReference type="OrthoDB" id="1921208at2759"/>
<dbReference type="InterPro" id="IPR052953">
    <property type="entry name" value="Ser-rich/MCO-related"/>
</dbReference>
<dbReference type="CDD" id="cd00920">
    <property type="entry name" value="Cupredoxin"/>
    <property type="match status" value="1"/>
</dbReference>
<protein>
    <recommendedName>
        <fullName evidence="3">Cupredoxin</fullName>
    </recommendedName>
</protein>
<proteinExistence type="predicted"/>
<evidence type="ECO:0000313" key="2">
    <source>
        <dbReference type="Proteomes" id="UP000799437"/>
    </source>
</evidence>
<dbReference type="Proteomes" id="UP000799437">
    <property type="component" value="Unassembled WGS sequence"/>
</dbReference>
<evidence type="ECO:0000313" key="1">
    <source>
        <dbReference type="EMBL" id="KAF2759596.1"/>
    </source>
</evidence>
<name>A0A6A6WCL9_9PEZI</name>